<comment type="caution">
    <text evidence="4">The sequence shown here is derived from an EMBL/GenBank/DDBJ whole genome shotgun (WGS) entry which is preliminary data.</text>
</comment>
<dbReference type="AlphaFoldDB" id="A0AB36ZXY5"/>
<dbReference type="PANTHER" id="PTHR33121">
    <property type="entry name" value="CYCLIC DI-GMP PHOSPHODIESTERASE PDEF"/>
    <property type="match status" value="1"/>
</dbReference>
<dbReference type="GO" id="GO:0071111">
    <property type="term" value="F:cyclic-guanylate-specific phosphodiesterase activity"/>
    <property type="evidence" value="ECO:0007669"/>
    <property type="project" value="InterPro"/>
</dbReference>
<dbReference type="PROSITE" id="PS50887">
    <property type="entry name" value="GGDEF"/>
    <property type="match status" value="1"/>
</dbReference>
<accession>A0AB36ZXY5</accession>
<dbReference type="CDD" id="cd01948">
    <property type="entry name" value="EAL"/>
    <property type="match status" value="1"/>
</dbReference>
<keyword evidence="1" id="KW-0472">Membrane</keyword>
<dbReference type="InterPro" id="IPR029787">
    <property type="entry name" value="Nucleotide_cyclase"/>
</dbReference>
<feature type="transmembrane region" description="Helical" evidence="1">
    <location>
        <begin position="178"/>
        <end position="197"/>
    </location>
</feature>
<dbReference type="Pfam" id="PF00990">
    <property type="entry name" value="GGDEF"/>
    <property type="match status" value="1"/>
</dbReference>
<dbReference type="SUPFAM" id="SSF141868">
    <property type="entry name" value="EAL domain-like"/>
    <property type="match status" value="1"/>
</dbReference>
<dbReference type="SMART" id="SM00267">
    <property type="entry name" value="GGDEF"/>
    <property type="match status" value="1"/>
</dbReference>
<sequence>MKNNLITNKTLIFRILIVILLFSIISLFLSTIYIKRAALTTLAEDDAKKTSELIFETMYVRMQEGWAKKDLVKILNRMEHIRHNLEVNSYRSKDVEKIMGVIKEDKEKVNSDLLIKKAMKGEKQFVVEDNGSIRYLYPIKVSKECITCHYNAKVGDVNGVLDIKYPPNEIKISLDMMIYYFLIFFIFFIFLYFYIFYKIINKKIIEPVVNFTEEIKKVSKDTSFTKRAHIKTKTAEIYSLQNRFNKLLDTITYYYNQLLANLYTDSLTKIPNLAKLQEDIKLYNNHSLIVVSLDSFKTINSFYGVKVGDFIMNEVAKLLVKSSKKIGSVYRLHSDEFAILSNGSVSINFCEDLIKTISKKVFKYNDIDINIQATIGLAKDSKSRSLEKAILAVRTAKKEKRNIEVFNNELTLKDEYKNHIKLTSILKEALEKDQLTPFYQALENTKTKKIDKYEALARIIKDDEIITPDKFLEISKSSKQYPKITESMIKKSFEYFKDKKDLSFSINLSMDDIKNEKTTSYLFEMIKKYNINKRLTIELLESEELNHFEIINEFIKKLKKYNVQIAIDDFGSGYSNFAYIIKLDIDYLKIDSSLIENIHIDKQALKIVKSIISFAKELEIKLVAEKVHNKEIYNILTNLQVDYLQGYYIGKPQKII</sequence>
<reference evidence="4 5" key="1">
    <citation type="submission" date="2018-02" db="EMBL/GenBank/DDBJ databases">
        <title>Subsurface microbial communities from deep shales in Ohio and West Virginia, USA.</title>
        <authorList>
            <person name="Wrighton K."/>
        </authorList>
    </citation>
    <scope>NUCLEOTIDE SEQUENCE [LARGE SCALE GENOMIC DNA]</scope>
    <source>
        <strain evidence="4 5">MARC-MIP3H16</strain>
    </source>
</reference>
<evidence type="ECO:0000259" key="2">
    <source>
        <dbReference type="PROSITE" id="PS50883"/>
    </source>
</evidence>
<dbReference type="Gene3D" id="3.30.70.270">
    <property type="match status" value="1"/>
</dbReference>
<protein>
    <submittedName>
        <fullName evidence="4">Diguanylate cyclase (GGDEF)-like protein</fullName>
    </submittedName>
</protein>
<dbReference type="Proteomes" id="UP000239861">
    <property type="component" value="Unassembled WGS sequence"/>
</dbReference>
<proteinExistence type="predicted"/>
<dbReference type="Gene3D" id="3.30.450.290">
    <property type="match status" value="1"/>
</dbReference>
<dbReference type="Gene3D" id="3.20.20.450">
    <property type="entry name" value="EAL domain"/>
    <property type="match status" value="1"/>
</dbReference>
<evidence type="ECO:0000259" key="3">
    <source>
        <dbReference type="PROSITE" id="PS50887"/>
    </source>
</evidence>
<keyword evidence="1" id="KW-1133">Transmembrane helix</keyword>
<dbReference type="PROSITE" id="PS50883">
    <property type="entry name" value="EAL"/>
    <property type="match status" value="1"/>
</dbReference>
<evidence type="ECO:0000313" key="5">
    <source>
        <dbReference type="Proteomes" id="UP000239861"/>
    </source>
</evidence>
<dbReference type="InterPro" id="IPR001633">
    <property type="entry name" value="EAL_dom"/>
</dbReference>
<keyword evidence="1" id="KW-0812">Transmembrane</keyword>
<evidence type="ECO:0000256" key="1">
    <source>
        <dbReference type="SAM" id="Phobius"/>
    </source>
</evidence>
<dbReference type="InterPro" id="IPR043128">
    <property type="entry name" value="Rev_trsase/Diguanyl_cyclase"/>
</dbReference>
<evidence type="ECO:0000313" key="4">
    <source>
        <dbReference type="EMBL" id="PPK61023.1"/>
    </source>
</evidence>
<dbReference type="CDD" id="cd01949">
    <property type="entry name" value="GGDEF"/>
    <property type="match status" value="1"/>
</dbReference>
<gene>
    <name evidence="4" type="ORF">B0F89_11319</name>
</gene>
<feature type="domain" description="EAL" evidence="2">
    <location>
        <begin position="419"/>
        <end position="656"/>
    </location>
</feature>
<organism evidence="4 5">
    <name type="scientific">Malaciobacter marinus</name>
    <dbReference type="NCBI Taxonomy" id="505249"/>
    <lineage>
        <taxon>Bacteria</taxon>
        <taxon>Pseudomonadati</taxon>
        <taxon>Campylobacterota</taxon>
        <taxon>Epsilonproteobacteria</taxon>
        <taxon>Campylobacterales</taxon>
        <taxon>Arcobacteraceae</taxon>
        <taxon>Malaciobacter</taxon>
    </lineage>
</organism>
<dbReference type="InterPro" id="IPR035919">
    <property type="entry name" value="EAL_sf"/>
</dbReference>
<dbReference type="SUPFAM" id="SSF55073">
    <property type="entry name" value="Nucleotide cyclase"/>
    <property type="match status" value="1"/>
</dbReference>
<dbReference type="InterPro" id="IPR050706">
    <property type="entry name" value="Cyclic-di-GMP_PDE-like"/>
</dbReference>
<dbReference type="EMBL" id="PTIW01000013">
    <property type="protein sequence ID" value="PPK61023.1"/>
    <property type="molecule type" value="Genomic_DNA"/>
</dbReference>
<feature type="transmembrane region" description="Helical" evidence="1">
    <location>
        <begin position="12"/>
        <end position="34"/>
    </location>
</feature>
<feature type="domain" description="GGDEF" evidence="3">
    <location>
        <begin position="284"/>
        <end position="415"/>
    </location>
</feature>
<dbReference type="InterPro" id="IPR000160">
    <property type="entry name" value="GGDEF_dom"/>
</dbReference>
<dbReference type="PANTHER" id="PTHR33121:SF79">
    <property type="entry name" value="CYCLIC DI-GMP PHOSPHODIESTERASE PDED-RELATED"/>
    <property type="match status" value="1"/>
</dbReference>
<dbReference type="Gene3D" id="6.10.340.10">
    <property type="match status" value="1"/>
</dbReference>
<dbReference type="RefSeq" id="WP_079578251.1">
    <property type="nucleotide sequence ID" value="NZ_FUYO01000015.1"/>
</dbReference>
<name>A0AB36ZXY5_9BACT</name>
<dbReference type="NCBIfam" id="TIGR00254">
    <property type="entry name" value="GGDEF"/>
    <property type="match status" value="1"/>
</dbReference>
<dbReference type="Pfam" id="PF00563">
    <property type="entry name" value="EAL"/>
    <property type="match status" value="1"/>
</dbReference>
<dbReference type="SMART" id="SM00052">
    <property type="entry name" value="EAL"/>
    <property type="match status" value="1"/>
</dbReference>